<dbReference type="VEuPathDB" id="VectorBase:GPPI007841"/>
<dbReference type="STRING" id="67801.A0A1B0ATB8"/>
<dbReference type="PANTHER" id="PTHR16524">
    <property type="entry name" value="CELL DEATH REGULATOR AVEN"/>
    <property type="match status" value="1"/>
</dbReference>
<proteinExistence type="predicted"/>
<dbReference type="EMBL" id="JXJN01003232">
    <property type="status" value="NOT_ANNOTATED_CDS"/>
    <property type="molecule type" value="Genomic_DNA"/>
</dbReference>
<dbReference type="EnsemblMetazoa" id="GPPI007841-RA">
    <property type="protein sequence ID" value="GPPI007841-PA"/>
    <property type="gene ID" value="GPPI007841"/>
</dbReference>
<reference evidence="3" key="1">
    <citation type="submission" date="2015-01" db="EMBL/GenBank/DDBJ databases">
        <authorList>
            <person name="Aksoy S."/>
            <person name="Warren W."/>
            <person name="Wilson R.K."/>
        </authorList>
    </citation>
    <scope>NUCLEOTIDE SEQUENCE [LARGE SCALE GENOMIC DNA]</scope>
    <source>
        <strain evidence="3">IAEA</strain>
    </source>
</reference>
<dbReference type="PANTHER" id="PTHR16524:SF2">
    <property type="entry name" value="CELL DEATH REGULATOR AVEN"/>
    <property type="match status" value="1"/>
</dbReference>
<sequence length="276" mass="31634">MEGKDNRSKDKRHKMKAHFRSKSKYCTNSSSSGPNDTVRSVVDVVDSSDERFIEVHEWSKGGRRCPAQKQRDYPLEMDSENPENEQMRAGDFKLMSQLPTSIGGHFQFSTEKQWEIAENDQLLNKTEASEYFKFNLQLLNVGLQTIPFYKRMDYAASMFSAEQLLNMEKASEASEKIYQQVLKEHIENPKLKINSGSQKSKDSARNQKPEKPLTDNETNDELEDLLNISTDPAAKIDLQKSQETSANVEPDRHLPGVKGAENKNEIQEWLDNVLEE</sequence>
<evidence type="ECO:0000256" key="1">
    <source>
        <dbReference type="SAM" id="MobiDB-lite"/>
    </source>
</evidence>
<evidence type="ECO:0000313" key="3">
    <source>
        <dbReference type="Proteomes" id="UP000092460"/>
    </source>
</evidence>
<feature type="compositionally biased region" description="Basic and acidic residues" evidence="1">
    <location>
        <begin position="199"/>
        <end position="214"/>
    </location>
</feature>
<organism evidence="2 3">
    <name type="scientific">Glossina palpalis gambiensis</name>
    <dbReference type="NCBI Taxonomy" id="67801"/>
    <lineage>
        <taxon>Eukaryota</taxon>
        <taxon>Metazoa</taxon>
        <taxon>Ecdysozoa</taxon>
        <taxon>Arthropoda</taxon>
        <taxon>Hexapoda</taxon>
        <taxon>Insecta</taxon>
        <taxon>Pterygota</taxon>
        <taxon>Neoptera</taxon>
        <taxon>Endopterygota</taxon>
        <taxon>Diptera</taxon>
        <taxon>Brachycera</taxon>
        <taxon>Muscomorpha</taxon>
        <taxon>Hippoboscoidea</taxon>
        <taxon>Glossinidae</taxon>
        <taxon>Glossina</taxon>
    </lineage>
</organism>
<dbReference type="InterPro" id="IPR026187">
    <property type="entry name" value="Aven"/>
</dbReference>
<feature type="compositionally biased region" description="Basic and acidic residues" evidence="1">
    <location>
        <begin position="249"/>
        <end position="264"/>
    </location>
</feature>
<protein>
    <submittedName>
        <fullName evidence="2">Uncharacterized protein</fullName>
    </submittedName>
</protein>
<dbReference type="AlphaFoldDB" id="A0A1B0ATB8"/>
<dbReference type="GO" id="GO:0010972">
    <property type="term" value="P:negative regulation of G2/M transition of mitotic cell cycle"/>
    <property type="evidence" value="ECO:0007669"/>
    <property type="project" value="TreeGrafter"/>
</dbReference>
<reference evidence="2" key="2">
    <citation type="submission" date="2020-05" db="UniProtKB">
        <authorList>
            <consortium name="EnsemblMetazoa"/>
        </authorList>
    </citation>
    <scope>IDENTIFICATION</scope>
    <source>
        <strain evidence="2">IAEA</strain>
    </source>
</reference>
<name>A0A1B0ATB8_9MUSC</name>
<feature type="region of interest" description="Disordered" evidence="1">
    <location>
        <begin position="189"/>
        <end position="264"/>
    </location>
</feature>
<keyword evidence="3" id="KW-1185">Reference proteome</keyword>
<feature type="compositionally biased region" description="Basic residues" evidence="1">
    <location>
        <begin position="9"/>
        <end position="23"/>
    </location>
</feature>
<accession>A0A1B0ATB8</accession>
<feature type="region of interest" description="Disordered" evidence="1">
    <location>
        <begin position="1"/>
        <end position="41"/>
    </location>
</feature>
<dbReference type="Proteomes" id="UP000092460">
    <property type="component" value="Unassembled WGS sequence"/>
</dbReference>
<evidence type="ECO:0000313" key="2">
    <source>
        <dbReference type="EnsemblMetazoa" id="GPPI007841-PA"/>
    </source>
</evidence>